<gene>
    <name evidence="2" type="ORF">Cgig2_032208</name>
</gene>
<dbReference type="EMBL" id="JAKOGI010000347">
    <property type="protein sequence ID" value="KAJ8436387.1"/>
    <property type="molecule type" value="Genomic_DNA"/>
</dbReference>
<evidence type="ECO:0000313" key="3">
    <source>
        <dbReference type="Proteomes" id="UP001153076"/>
    </source>
</evidence>
<name>A0A9Q1K4B0_9CARY</name>
<dbReference type="OrthoDB" id="1417722at2759"/>
<sequence length="358" mass="39847">MWSSVLKYKPFVMDRHLVWALVKSCVPETKAFKIRRREIPLSVYDVALLTNLPATRKHVTFDEGQGACKVEEVVKAAMDGHLMRERGRGAGVLLSGSNRGNEGEDPIEEKFANAWLCNGTSCMACHYPNRSNVCGRLCAIGMVFEHTNLYVHADDKGVPGIASWMNLYVGCKYDAAQLISSIKDNQVQAALRTAKEALRLEKEAHAAMKKELELMRSLLMGRGKKNSVPGVGQNEGLYADAFEPRIATSERDDSDTLRTKLHTSDVASDEDVEDREHLGERDLTFMVGTVDDLSLDAGMLHEEGNAVPMLECDINHLVTLVKRGRYTTVVKGVSPALQRGYREVLSNGIPQRSRYHRT</sequence>
<feature type="region of interest" description="Disordered" evidence="1">
    <location>
        <begin position="249"/>
        <end position="277"/>
    </location>
</feature>
<keyword evidence="3" id="KW-1185">Reference proteome</keyword>
<evidence type="ECO:0000256" key="1">
    <source>
        <dbReference type="SAM" id="MobiDB-lite"/>
    </source>
</evidence>
<accession>A0A9Q1K4B0</accession>
<reference evidence="2" key="1">
    <citation type="submission" date="2022-04" db="EMBL/GenBank/DDBJ databases">
        <title>Carnegiea gigantea Genome sequencing and assembly v2.</title>
        <authorList>
            <person name="Copetti D."/>
            <person name="Sanderson M.J."/>
            <person name="Burquez A."/>
            <person name="Wojciechowski M.F."/>
        </authorList>
    </citation>
    <scope>NUCLEOTIDE SEQUENCE</scope>
    <source>
        <strain evidence="2">SGP5-SGP5p</strain>
        <tissue evidence="2">Aerial part</tissue>
    </source>
</reference>
<dbReference type="AlphaFoldDB" id="A0A9Q1K4B0"/>
<feature type="compositionally biased region" description="Basic and acidic residues" evidence="1">
    <location>
        <begin position="249"/>
        <end position="258"/>
    </location>
</feature>
<protein>
    <submittedName>
        <fullName evidence="2">Uncharacterized protein</fullName>
    </submittedName>
</protein>
<comment type="caution">
    <text evidence="2">The sequence shown here is derived from an EMBL/GenBank/DDBJ whole genome shotgun (WGS) entry which is preliminary data.</text>
</comment>
<organism evidence="2 3">
    <name type="scientific">Carnegiea gigantea</name>
    <dbReference type="NCBI Taxonomy" id="171969"/>
    <lineage>
        <taxon>Eukaryota</taxon>
        <taxon>Viridiplantae</taxon>
        <taxon>Streptophyta</taxon>
        <taxon>Embryophyta</taxon>
        <taxon>Tracheophyta</taxon>
        <taxon>Spermatophyta</taxon>
        <taxon>Magnoliopsida</taxon>
        <taxon>eudicotyledons</taxon>
        <taxon>Gunneridae</taxon>
        <taxon>Pentapetalae</taxon>
        <taxon>Caryophyllales</taxon>
        <taxon>Cactineae</taxon>
        <taxon>Cactaceae</taxon>
        <taxon>Cactoideae</taxon>
        <taxon>Echinocereeae</taxon>
        <taxon>Carnegiea</taxon>
    </lineage>
</organism>
<dbReference type="Proteomes" id="UP001153076">
    <property type="component" value="Unassembled WGS sequence"/>
</dbReference>
<proteinExistence type="predicted"/>
<evidence type="ECO:0000313" key="2">
    <source>
        <dbReference type="EMBL" id="KAJ8436387.1"/>
    </source>
</evidence>